<dbReference type="GO" id="GO:0004371">
    <property type="term" value="F:glycerone kinase activity"/>
    <property type="evidence" value="ECO:0007669"/>
    <property type="project" value="UniProtKB-EC"/>
</dbReference>
<dbReference type="InterPro" id="IPR004007">
    <property type="entry name" value="DhaL_dom"/>
</dbReference>
<evidence type="ECO:0000256" key="10">
    <source>
        <dbReference type="ARBA" id="ARBA00023285"/>
    </source>
</evidence>
<dbReference type="Pfam" id="PF02733">
    <property type="entry name" value="Dak1"/>
    <property type="match status" value="1"/>
</dbReference>
<proteinExistence type="inferred from homology"/>
<feature type="domain" description="DhaK" evidence="18">
    <location>
        <begin position="1"/>
        <end position="310"/>
    </location>
</feature>
<dbReference type="EMBL" id="CAJNRD030001120">
    <property type="protein sequence ID" value="CAG5093697.1"/>
    <property type="molecule type" value="Genomic_DNA"/>
</dbReference>
<dbReference type="PANTHER" id="PTHR28629:SF4">
    <property type="entry name" value="TRIOKINASE_FMN CYCLASE"/>
    <property type="match status" value="1"/>
</dbReference>
<dbReference type="PROSITE" id="PS51480">
    <property type="entry name" value="DHAL"/>
    <property type="match status" value="1"/>
</dbReference>
<keyword evidence="9" id="KW-0067">ATP-binding</keyword>
<evidence type="ECO:0000256" key="6">
    <source>
        <dbReference type="ARBA" id="ARBA00022679"/>
    </source>
</evidence>
<dbReference type="Gene3D" id="1.25.40.340">
    <property type="match status" value="1"/>
</dbReference>
<dbReference type="GO" id="GO:0050354">
    <property type="term" value="F:triokinase activity"/>
    <property type="evidence" value="ECO:0007669"/>
    <property type="project" value="UniProtKB-EC"/>
</dbReference>
<organism evidence="19 20">
    <name type="scientific">Cotesia congregata</name>
    <name type="common">Parasitoid wasp</name>
    <name type="synonym">Apanteles congregatus</name>
    <dbReference type="NCBI Taxonomy" id="51543"/>
    <lineage>
        <taxon>Eukaryota</taxon>
        <taxon>Metazoa</taxon>
        <taxon>Ecdysozoa</taxon>
        <taxon>Arthropoda</taxon>
        <taxon>Hexapoda</taxon>
        <taxon>Insecta</taxon>
        <taxon>Pterygota</taxon>
        <taxon>Neoptera</taxon>
        <taxon>Endopterygota</taxon>
        <taxon>Hymenoptera</taxon>
        <taxon>Apocrita</taxon>
        <taxon>Ichneumonoidea</taxon>
        <taxon>Braconidae</taxon>
        <taxon>Microgastrinae</taxon>
        <taxon>Cotesia</taxon>
    </lineage>
</organism>
<comment type="catalytic activity">
    <reaction evidence="15">
        <text>FAD = riboflavin cyclic-4',5'-phosphate + AMP + H(+)</text>
        <dbReference type="Rhea" id="RHEA:13729"/>
        <dbReference type="ChEBI" id="CHEBI:15378"/>
        <dbReference type="ChEBI" id="CHEBI:57692"/>
        <dbReference type="ChEBI" id="CHEBI:76202"/>
        <dbReference type="ChEBI" id="CHEBI:456215"/>
        <dbReference type="EC" id="4.6.1.15"/>
    </reaction>
</comment>
<evidence type="ECO:0000313" key="19">
    <source>
        <dbReference type="EMBL" id="CAG5093697.1"/>
    </source>
</evidence>
<dbReference type="FunFam" id="3.30.1180.20:FF:000001">
    <property type="entry name" value="Dihydroxyacetone kinase 1"/>
    <property type="match status" value="1"/>
</dbReference>
<evidence type="ECO:0000256" key="14">
    <source>
        <dbReference type="ARBA" id="ARBA00047974"/>
    </source>
</evidence>
<comment type="catalytic activity">
    <reaction evidence="16">
        <text>dihydroxyacetone + ATP = dihydroxyacetone phosphate + ADP + H(+)</text>
        <dbReference type="Rhea" id="RHEA:15773"/>
        <dbReference type="ChEBI" id="CHEBI:15378"/>
        <dbReference type="ChEBI" id="CHEBI:16016"/>
        <dbReference type="ChEBI" id="CHEBI:30616"/>
        <dbReference type="ChEBI" id="CHEBI:57642"/>
        <dbReference type="ChEBI" id="CHEBI:456216"/>
        <dbReference type="EC" id="2.7.1.29"/>
    </reaction>
</comment>
<name>A0A8J2HGJ0_COTCN</name>
<keyword evidence="20" id="KW-1185">Reference proteome</keyword>
<accession>A0A8J2HGJ0</accession>
<dbReference type="Proteomes" id="UP000786811">
    <property type="component" value="Unassembled WGS sequence"/>
</dbReference>
<sequence length="545" mass="58051">MASKQLINSVDTTVEETLAGLCCAYPHLEYHLGHEPFAAGFVGAGMLTASIAGSVFAAPPPNNILHALNCVSNDAGTLAVIPNYTGDCLNFGITIEKARQKNLKIAEIIVGDDCSIPASDQGRAGKRGLVGLLFVIKITGAMAERGNSIDEILYHAKVVADCIATYGVGLRSCSLPGQGLMMEMPADEIEIGLGIHGEAGYHRIKIKSASEVITILLETISETLSLNTGDSVAVLVNNFGGTSQLEQGIVINEIVTQLRNKNINVCRVYSGVLMTSLDSAGVHVSVLKLPEEFKKIYLDCLDDKTDAPCWPGCAYTLPTLDSNNKFVDNKVPSVERTTSLPKKLIGPKISDRNANILKGCLLNACKAIINNEETLNTLDRGCGIVKSLDTLSTTHPVSLLTELSEIAEDCMGGTSGAVYSLMFTTAASALPNTEIKAVDWGRAWKSAINGVTKYSKAQPGDRTMLDALDPACTAFNEQLNHAEFNVVIKKTVDAAKLGCNLTKQMIPKAGRAAYVKQSKFLNDVDAGAFGVVIWISAIAEILMKG</sequence>
<comment type="function">
    <text evidence="12">Catalyzes both the phosphorylation of dihydroxyacetone and of glyceraldehyde, and the splitting of ribonucleoside diphosphate-X compounds among which FAD is the best substrate. Represses IFIH1-mediated cellular antiviral response.</text>
</comment>
<dbReference type="GO" id="GO:0034012">
    <property type="term" value="F:FAD-AMP lyase (cyclizing) activity"/>
    <property type="evidence" value="ECO:0007669"/>
    <property type="project" value="UniProtKB-EC"/>
</dbReference>
<dbReference type="Gene3D" id="3.30.1180.20">
    <property type="entry name" value="Dihydroxyacetone kinase, domain 2"/>
    <property type="match status" value="1"/>
</dbReference>
<evidence type="ECO:0000256" key="2">
    <source>
        <dbReference type="ARBA" id="ARBA00012107"/>
    </source>
</evidence>
<evidence type="ECO:0000256" key="5">
    <source>
        <dbReference type="ARBA" id="ARBA00018932"/>
    </source>
</evidence>
<dbReference type="EC" id="4.6.1.15" evidence="4"/>
<evidence type="ECO:0000256" key="1">
    <source>
        <dbReference type="ARBA" id="ARBA00008757"/>
    </source>
</evidence>
<dbReference type="FunFam" id="3.40.50.10440:FF:000001">
    <property type="entry name" value="Dihydroxyacetone kinase, DhaK subunit"/>
    <property type="match status" value="1"/>
</dbReference>
<dbReference type="GO" id="GO:0005524">
    <property type="term" value="F:ATP binding"/>
    <property type="evidence" value="ECO:0007669"/>
    <property type="project" value="UniProtKB-KW"/>
</dbReference>
<feature type="domain" description="DhaL" evidence="17">
    <location>
        <begin position="321"/>
        <end position="540"/>
    </location>
</feature>
<evidence type="ECO:0000256" key="11">
    <source>
        <dbReference type="ARBA" id="ARBA00032426"/>
    </source>
</evidence>
<dbReference type="Pfam" id="PF02734">
    <property type="entry name" value="Dak2"/>
    <property type="match status" value="1"/>
</dbReference>
<dbReference type="InterPro" id="IPR004006">
    <property type="entry name" value="DhaK_dom"/>
</dbReference>
<evidence type="ECO:0000256" key="8">
    <source>
        <dbReference type="ARBA" id="ARBA00022777"/>
    </source>
</evidence>
<dbReference type="PROSITE" id="PS51481">
    <property type="entry name" value="DHAK"/>
    <property type="match status" value="1"/>
</dbReference>
<dbReference type="SUPFAM" id="SSF101473">
    <property type="entry name" value="DhaL-like"/>
    <property type="match status" value="1"/>
</dbReference>
<evidence type="ECO:0000256" key="3">
    <source>
        <dbReference type="ARBA" id="ARBA00012110"/>
    </source>
</evidence>
<dbReference type="OrthoDB" id="1724672at2759"/>
<dbReference type="AlphaFoldDB" id="A0A8J2HGJ0"/>
<dbReference type="GO" id="GO:0019563">
    <property type="term" value="P:glycerol catabolic process"/>
    <property type="evidence" value="ECO:0007669"/>
    <property type="project" value="TreeGrafter"/>
</dbReference>
<evidence type="ECO:0000256" key="13">
    <source>
        <dbReference type="ARBA" id="ARBA00046681"/>
    </source>
</evidence>
<keyword evidence="10" id="KW-0170">Cobalt</keyword>
<comment type="caution">
    <text evidence="19">The sequence shown here is derived from an EMBL/GenBank/DDBJ whole genome shotgun (WGS) entry which is preliminary data.</text>
</comment>
<keyword evidence="6" id="KW-0808">Transferase</keyword>
<dbReference type="Gene3D" id="3.40.50.10440">
    <property type="entry name" value="Dihydroxyacetone kinase, domain 1"/>
    <property type="match status" value="1"/>
</dbReference>
<evidence type="ECO:0000256" key="4">
    <source>
        <dbReference type="ARBA" id="ARBA00012578"/>
    </source>
</evidence>
<dbReference type="EC" id="2.7.1.28" evidence="3"/>
<gene>
    <name evidence="19" type="ORF">HICCMSTLAB_LOCUS7023</name>
</gene>
<comment type="similarity">
    <text evidence="1">Belongs to the dihydroxyacetone kinase (DAK) family.</text>
</comment>
<dbReference type="SUPFAM" id="SSF82549">
    <property type="entry name" value="DAK1/DegV-like"/>
    <property type="match status" value="1"/>
</dbReference>
<dbReference type="SMART" id="SM01120">
    <property type="entry name" value="Dak2"/>
    <property type="match status" value="1"/>
</dbReference>
<dbReference type="PANTHER" id="PTHR28629">
    <property type="entry name" value="TRIOKINASE/FMN CYCLASE"/>
    <property type="match status" value="1"/>
</dbReference>
<comment type="catalytic activity">
    <reaction evidence="14">
        <text>D-glyceraldehyde + ATP = D-glyceraldehyde 3-phosphate + ADP + H(+)</text>
        <dbReference type="Rhea" id="RHEA:13941"/>
        <dbReference type="ChEBI" id="CHEBI:15378"/>
        <dbReference type="ChEBI" id="CHEBI:17378"/>
        <dbReference type="ChEBI" id="CHEBI:30616"/>
        <dbReference type="ChEBI" id="CHEBI:59776"/>
        <dbReference type="ChEBI" id="CHEBI:456216"/>
        <dbReference type="EC" id="2.7.1.28"/>
    </reaction>
</comment>
<evidence type="ECO:0000256" key="16">
    <source>
        <dbReference type="ARBA" id="ARBA00048898"/>
    </source>
</evidence>
<evidence type="ECO:0000256" key="9">
    <source>
        <dbReference type="ARBA" id="ARBA00022840"/>
    </source>
</evidence>
<evidence type="ECO:0000256" key="7">
    <source>
        <dbReference type="ARBA" id="ARBA00022741"/>
    </source>
</evidence>
<dbReference type="GO" id="GO:0005829">
    <property type="term" value="C:cytosol"/>
    <property type="evidence" value="ECO:0007669"/>
    <property type="project" value="TreeGrafter"/>
</dbReference>
<keyword evidence="7" id="KW-0547">Nucleotide-binding</keyword>
<dbReference type="InterPro" id="IPR036117">
    <property type="entry name" value="DhaL_dom_sf"/>
</dbReference>
<evidence type="ECO:0000256" key="12">
    <source>
        <dbReference type="ARBA" id="ARBA00045490"/>
    </source>
</evidence>
<comment type="subunit">
    <text evidence="13">Homodimer. Interacts with IFIH1 (via the CARD domains), the interaction is inhibited by viral infection.</text>
</comment>
<reference evidence="19" key="1">
    <citation type="submission" date="2021-04" db="EMBL/GenBank/DDBJ databases">
        <authorList>
            <person name="Chebbi M.A.C M."/>
        </authorList>
    </citation>
    <scope>NUCLEOTIDE SEQUENCE</scope>
</reference>
<evidence type="ECO:0000259" key="18">
    <source>
        <dbReference type="PROSITE" id="PS51481"/>
    </source>
</evidence>
<dbReference type="InterPro" id="IPR050861">
    <property type="entry name" value="Dihydroxyacetone_Kinase"/>
</dbReference>
<evidence type="ECO:0000256" key="15">
    <source>
        <dbReference type="ARBA" id="ARBA00048526"/>
    </source>
</evidence>
<keyword evidence="8" id="KW-0418">Kinase</keyword>
<dbReference type="EC" id="2.7.1.29" evidence="2"/>
<evidence type="ECO:0000259" key="17">
    <source>
        <dbReference type="PROSITE" id="PS51480"/>
    </source>
</evidence>
<evidence type="ECO:0000313" key="20">
    <source>
        <dbReference type="Proteomes" id="UP000786811"/>
    </source>
</evidence>
<protein>
    <recommendedName>
        <fullName evidence="5">Triokinase/FMN cyclase</fullName>
        <ecNumber evidence="3">2.7.1.28</ecNumber>
        <ecNumber evidence="2">2.7.1.29</ecNumber>
        <ecNumber evidence="4">4.6.1.15</ecNumber>
    </recommendedName>
    <alternativeName>
        <fullName evidence="11">Bifunctional ATP-dependent dihydroxyacetone kinase/FAD-AMP lyase (cyclizing)</fullName>
    </alternativeName>
</protein>